<dbReference type="PANTHER" id="PTHR43822:SF2">
    <property type="entry name" value="HOMOACONITASE, MITOCHONDRIAL"/>
    <property type="match status" value="1"/>
</dbReference>
<keyword evidence="4 6" id="KW-0411">Iron-sulfur</keyword>
<keyword evidence="6" id="KW-0100">Branched-chain amino acid biosynthesis</keyword>
<comment type="pathway">
    <text evidence="6">Amino-acid biosynthesis; L-leucine biosynthesis; L-leucine from 3-methyl-2-oxobutanoate: step 2/4.</text>
</comment>
<comment type="caution">
    <text evidence="8">The sequence shown here is derived from an EMBL/GenBank/DDBJ whole genome shotgun (WGS) entry which is preliminary data.</text>
</comment>
<dbReference type="PANTHER" id="PTHR43822">
    <property type="entry name" value="HOMOACONITASE, MITOCHONDRIAL-RELATED"/>
    <property type="match status" value="1"/>
</dbReference>
<comment type="cofactor">
    <cofactor evidence="6">
        <name>[4Fe-4S] cluster</name>
        <dbReference type="ChEBI" id="CHEBI:49883"/>
    </cofactor>
    <text evidence="6">Binds 1 [4Fe-4S] cluster per subunit.</text>
</comment>
<keyword evidence="6" id="KW-0432">Leucine biosynthesis</keyword>
<dbReference type="HAMAP" id="MF_01027">
    <property type="entry name" value="LeuC_type2"/>
    <property type="match status" value="1"/>
</dbReference>
<comment type="catalytic activity">
    <reaction evidence="6">
        <text>(2R,3S)-3-isopropylmalate = (2S)-2-isopropylmalate</text>
        <dbReference type="Rhea" id="RHEA:32287"/>
        <dbReference type="ChEBI" id="CHEBI:1178"/>
        <dbReference type="ChEBI" id="CHEBI:35121"/>
        <dbReference type="EC" id="4.2.1.33"/>
    </reaction>
</comment>
<dbReference type="GO" id="GO:0009098">
    <property type="term" value="P:L-leucine biosynthetic process"/>
    <property type="evidence" value="ECO:0007669"/>
    <property type="project" value="UniProtKB-UniRule"/>
</dbReference>
<dbReference type="InterPro" id="IPR033941">
    <property type="entry name" value="IPMI_cat"/>
</dbReference>
<dbReference type="NCBIfam" id="TIGR01343">
    <property type="entry name" value="hacA_fam"/>
    <property type="match status" value="1"/>
</dbReference>
<sequence>MNISEKILAKASNKEEVSPGDTITANIDVAMSHDGTSPPTIKVFEKIADKVWDPEKIVLVFDHVIPANTIGSAEFQQVVREFGKKQKIPNMYIQGEGVCHEVLPDYGHVKPSTVIVGADSHTCTYGAFGAFSTGLGATDLAMVYATGQTWFNVPESLKINVNGTLNENVYSKDVILKIIKELGAYGATYKSLEFHGDTIDNMSVASRLTMTNMAIECGAKNGIMVPNKQTKEYLSQRGITDYTITTASKDAEYEKIYDFDVDDLQPQIACPHNVDNVEDIDKVAGTHIDQAVLGSCTNGRYEDLLQAAEVIEGHKIHEDVELLVFPASRHVYEKAIETGVIQTLLKSNAIICNPGCGPCLGAHMGVMTDDMTCISTTNRNFLGRMGSAKSYVYLSNPAVVAASAIKGEITNPSEI</sequence>
<dbReference type="GO" id="GO:0003861">
    <property type="term" value="F:3-isopropylmalate dehydratase activity"/>
    <property type="evidence" value="ECO:0007669"/>
    <property type="project" value="UniProtKB-UniRule"/>
</dbReference>
<dbReference type="RefSeq" id="WP_011406682.1">
    <property type="nucleotide sequence ID" value="NZ_CATZNA010000003.1"/>
</dbReference>
<comment type="subunit">
    <text evidence="6">Heterodimer of LeuC and LeuD.</text>
</comment>
<feature type="binding site" evidence="6">
    <location>
        <position position="356"/>
    </location>
    <ligand>
        <name>[4Fe-4S] cluster</name>
        <dbReference type="ChEBI" id="CHEBI:49883"/>
    </ligand>
</feature>
<evidence type="ECO:0000256" key="6">
    <source>
        <dbReference type="HAMAP-Rule" id="MF_01027"/>
    </source>
</evidence>
<dbReference type="InterPro" id="IPR015931">
    <property type="entry name" value="Acnase/IPM_dHydase_lsu_aba_1/3"/>
</dbReference>
<dbReference type="Proteomes" id="UP000248557">
    <property type="component" value="Unassembled WGS sequence"/>
</dbReference>
<comment type="function">
    <text evidence="6">Catalyzes the isomerization between 2-isopropylmalate and 3-isopropylmalate, via the formation of 2-isopropylmaleate.</text>
</comment>
<dbReference type="InterPro" id="IPR036008">
    <property type="entry name" value="Aconitase_4Fe-4S_dom"/>
</dbReference>
<gene>
    <name evidence="6" type="primary">leuC</name>
    <name evidence="8" type="ORF">CA615_05470</name>
</gene>
<accession>A0A328Q8H7</accession>
<protein>
    <recommendedName>
        <fullName evidence="6">3-isopropylmalate dehydratase large subunit</fullName>
        <ecNumber evidence="6">4.2.1.33</ecNumber>
    </recommendedName>
    <alternativeName>
        <fullName evidence="6">Alpha-IPM isomerase</fullName>
        <shortName evidence="6">IPMI</shortName>
    </alternativeName>
    <alternativeName>
        <fullName evidence="6">Isopropylmalate isomerase</fullName>
    </alternativeName>
</protein>
<evidence type="ECO:0000256" key="1">
    <source>
        <dbReference type="ARBA" id="ARBA00022485"/>
    </source>
</evidence>
<dbReference type="GeneID" id="3854707"/>
<dbReference type="GO" id="GO:0046872">
    <property type="term" value="F:metal ion binding"/>
    <property type="evidence" value="ECO:0007669"/>
    <property type="project" value="UniProtKB-KW"/>
</dbReference>
<dbReference type="PRINTS" id="PR00415">
    <property type="entry name" value="ACONITASE"/>
</dbReference>
<name>A0A328Q8H7_9EURY</name>
<dbReference type="InterPro" id="IPR050067">
    <property type="entry name" value="IPM_dehydratase_rel_enz"/>
</dbReference>
<evidence type="ECO:0000313" key="9">
    <source>
        <dbReference type="Proteomes" id="UP000248557"/>
    </source>
</evidence>
<dbReference type="EC" id="4.2.1.33" evidence="6"/>
<evidence type="ECO:0000259" key="7">
    <source>
        <dbReference type="Pfam" id="PF00330"/>
    </source>
</evidence>
<evidence type="ECO:0000256" key="2">
    <source>
        <dbReference type="ARBA" id="ARBA00022723"/>
    </source>
</evidence>
<keyword evidence="1 6" id="KW-0004">4Fe-4S</keyword>
<dbReference type="Pfam" id="PF00330">
    <property type="entry name" value="Aconitase"/>
    <property type="match status" value="1"/>
</dbReference>
<dbReference type="InterPro" id="IPR001030">
    <property type="entry name" value="Acoase/IPM_deHydtase_lsu_aba"/>
</dbReference>
<dbReference type="NCBIfam" id="NF001614">
    <property type="entry name" value="PRK00402.1"/>
    <property type="match status" value="1"/>
</dbReference>
<dbReference type="NCBIfam" id="TIGR02086">
    <property type="entry name" value="IPMI_arch"/>
    <property type="match status" value="1"/>
</dbReference>
<keyword evidence="2 6" id="KW-0479">Metal-binding</keyword>
<dbReference type="OMA" id="PQHGHIR"/>
<dbReference type="InterPro" id="IPR006251">
    <property type="entry name" value="Homoacnase/IPMdehydase_lsu"/>
</dbReference>
<evidence type="ECO:0000256" key="3">
    <source>
        <dbReference type="ARBA" id="ARBA00023004"/>
    </source>
</evidence>
<dbReference type="CDD" id="cd01583">
    <property type="entry name" value="IPMI"/>
    <property type="match status" value="1"/>
</dbReference>
<keyword evidence="3 6" id="KW-0408">Iron</keyword>
<feature type="binding site" evidence="6">
    <location>
        <position position="296"/>
    </location>
    <ligand>
        <name>[4Fe-4S] cluster</name>
        <dbReference type="ChEBI" id="CHEBI:49883"/>
    </ligand>
</feature>
<evidence type="ECO:0000313" key="8">
    <source>
        <dbReference type="EMBL" id="RAP02828.1"/>
    </source>
</evidence>
<keyword evidence="6" id="KW-0028">Amino-acid biosynthesis</keyword>
<feature type="domain" description="Aconitase/3-isopropylmalate dehydratase large subunit alpha/beta/alpha" evidence="7">
    <location>
        <begin position="5"/>
        <end position="282"/>
    </location>
</feature>
<dbReference type="GO" id="GO:0051539">
    <property type="term" value="F:4 iron, 4 sulfur cluster binding"/>
    <property type="evidence" value="ECO:0007669"/>
    <property type="project" value="UniProtKB-KW"/>
</dbReference>
<keyword evidence="5 6" id="KW-0456">Lyase</keyword>
<dbReference type="NCBIfam" id="NF040615">
    <property type="entry name" value="HacA_Meth"/>
    <property type="match status" value="1"/>
</dbReference>
<dbReference type="EMBL" id="NGJK01000070">
    <property type="protein sequence ID" value="RAP02828.1"/>
    <property type="molecule type" value="Genomic_DNA"/>
</dbReference>
<feature type="binding site" evidence="6">
    <location>
        <position position="359"/>
    </location>
    <ligand>
        <name>[4Fe-4S] cluster</name>
        <dbReference type="ChEBI" id="CHEBI:49883"/>
    </ligand>
</feature>
<reference evidence="8 9" key="1">
    <citation type="submission" date="2017-05" db="EMBL/GenBank/DDBJ databases">
        <title>Host range expansion of the Methanosphaera genus to humans and monogastric animals involves recent and extensive reduction in genome content.</title>
        <authorList>
            <person name="Hoedt E.C."/>
            <person name="Volmer J.G."/>
            <person name="Parks D.H."/>
            <person name="Rosewarne C.P."/>
            <person name="Denman S.E."/>
            <person name="Mcsweeney C.S."/>
            <person name="O Cuiv P."/>
            <person name="Hugenholtz P."/>
            <person name="Tyson G.W."/>
            <person name="Morrison M."/>
        </authorList>
    </citation>
    <scope>NUCLEOTIDE SEQUENCE [LARGE SCALE GENOMIC DNA]</scope>
    <source>
        <strain evidence="8 9">PA5</strain>
    </source>
</reference>
<dbReference type="SUPFAM" id="SSF53732">
    <property type="entry name" value="Aconitase iron-sulfur domain"/>
    <property type="match status" value="1"/>
</dbReference>
<dbReference type="UniPathway" id="UPA00048">
    <property type="reaction ID" value="UER00071"/>
</dbReference>
<proteinExistence type="inferred from homology"/>
<evidence type="ECO:0000256" key="4">
    <source>
        <dbReference type="ARBA" id="ARBA00023014"/>
    </source>
</evidence>
<evidence type="ECO:0000256" key="5">
    <source>
        <dbReference type="ARBA" id="ARBA00023239"/>
    </source>
</evidence>
<dbReference type="InterPro" id="IPR018136">
    <property type="entry name" value="Aconitase_4Fe-4S_BS"/>
</dbReference>
<dbReference type="AlphaFoldDB" id="A0A328Q8H7"/>
<comment type="similarity">
    <text evidence="6">Belongs to the aconitase/IPM isomerase family. LeuC type 2 subfamily.</text>
</comment>
<organism evidence="8 9">
    <name type="scientific">Methanosphaera stadtmanae</name>
    <dbReference type="NCBI Taxonomy" id="2317"/>
    <lineage>
        <taxon>Archaea</taxon>
        <taxon>Methanobacteriati</taxon>
        <taxon>Methanobacteriota</taxon>
        <taxon>Methanomada group</taxon>
        <taxon>Methanobacteria</taxon>
        <taxon>Methanobacteriales</taxon>
        <taxon>Methanobacteriaceae</taxon>
        <taxon>Methanosphaera</taxon>
    </lineage>
</organism>
<dbReference type="PROSITE" id="PS00450">
    <property type="entry name" value="ACONITASE_1"/>
    <property type="match status" value="1"/>
</dbReference>
<dbReference type="InterPro" id="IPR011826">
    <property type="entry name" value="HAcnase/IPMdehydase_lsu_prok"/>
</dbReference>
<dbReference type="Gene3D" id="3.30.499.10">
    <property type="entry name" value="Aconitase, domain 3"/>
    <property type="match status" value="2"/>
</dbReference>